<dbReference type="Pfam" id="PF10294">
    <property type="entry name" value="Methyltransf_16"/>
    <property type="match status" value="2"/>
</dbReference>
<comment type="similarity">
    <text evidence="1">Belongs to the class I-like SAM-binding methyltransferase superfamily. EEF2KMT family.</text>
</comment>
<dbReference type="eggNOG" id="KOG2497">
    <property type="taxonomic scope" value="Eukaryota"/>
</dbReference>
<dbReference type="SUPFAM" id="SSF53649">
    <property type="entry name" value="Alkaline phosphatase-like"/>
    <property type="match status" value="1"/>
</dbReference>
<gene>
    <name evidence="6" type="primary">FAM86A</name>
    <name evidence="6" type="ORF">Y1Q_0020442</name>
</gene>
<evidence type="ECO:0000313" key="7">
    <source>
        <dbReference type="Proteomes" id="UP000050525"/>
    </source>
</evidence>
<sequence>MGRKTASFHYPGGGATYHGQAVNRALVEAVDHPDSDETEWRENIDIVMSWFSKEDFDFVTLYYGEPDRVGHRIGPETPERQAIIDQIDRTIGYLVEAIEKNGLKDKLNVIITSDHGMTTIKKKPQVQEILLSNYITFKDVKFDILDYGGFGMILPKVGKEEQIYQALKNAHPHLKVFKKEEFPEHFHYAKNERVLPILVYGDSGYSVNGRIIIYFNKGDHGFDNEGMDMKTIFRAFGPDFKKNYLAEPFDRAAYSQKTFKIEDLEQKLKNSDSLFLLDILQKTILHPLSMKYPPSVKYRRCFLAELIKKHESTAAEPLDELYEALADTLFKEESTHCYKSYLLPTGESITLSETVAIISQGTTGLVTWDAALYLAEWAIENSTVLNNRTVLELGSGIGLTGIVISKACNPKAYIFSDYHQCVLEQLKENIYLNGFVLESEDMNCTKMQSRDQTAKRVGFQGPKVAVAELDWESVTQEQLWELHPDVVIAADVVYDPEVTLSLIGVLQKLSASKANGKNPEIYIAFTIRNPDTYHLFQTELGKVGIGWHVIPTEKKNLFPYDTHSDITILQLLL</sequence>
<dbReference type="Pfam" id="PF14904">
    <property type="entry name" value="FAM86"/>
    <property type="match status" value="1"/>
</dbReference>
<dbReference type="InterPro" id="IPR029063">
    <property type="entry name" value="SAM-dependent_MTases_sf"/>
</dbReference>
<keyword evidence="2" id="KW-0489">Methyltransferase</keyword>
<dbReference type="STRING" id="8496.A0A151N6Y9"/>
<dbReference type="InterPro" id="IPR019410">
    <property type="entry name" value="Methyltransf_16"/>
</dbReference>
<dbReference type="GO" id="GO:0032259">
    <property type="term" value="P:methylation"/>
    <property type="evidence" value="ECO:0007669"/>
    <property type="project" value="UniProtKB-KW"/>
</dbReference>
<dbReference type="Proteomes" id="UP000050525">
    <property type="component" value="Unassembled WGS sequence"/>
</dbReference>
<keyword evidence="4" id="KW-0949">S-adenosyl-L-methionine</keyword>
<reference evidence="6 7" key="1">
    <citation type="journal article" date="2012" name="Genome Biol.">
        <title>Sequencing three crocodilian genomes to illuminate the evolution of archosaurs and amniotes.</title>
        <authorList>
            <person name="St John J.A."/>
            <person name="Braun E.L."/>
            <person name="Isberg S.R."/>
            <person name="Miles L.G."/>
            <person name="Chong A.Y."/>
            <person name="Gongora J."/>
            <person name="Dalzell P."/>
            <person name="Moran C."/>
            <person name="Bed'hom B."/>
            <person name="Abzhanov A."/>
            <person name="Burgess S.C."/>
            <person name="Cooksey A.M."/>
            <person name="Castoe T.A."/>
            <person name="Crawford N.G."/>
            <person name="Densmore L.D."/>
            <person name="Drew J.C."/>
            <person name="Edwards S.V."/>
            <person name="Faircloth B.C."/>
            <person name="Fujita M.K."/>
            <person name="Greenwold M.J."/>
            <person name="Hoffmann F.G."/>
            <person name="Howard J.M."/>
            <person name="Iguchi T."/>
            <person name="Janes D.E."/>
            <person name="Khan S.Y."/>
            <person name="Kohno S."/>
            <person name="de Koning A.J."/>
            <person name="Lance S.L."/>
            <person name="McCarthy F.M."/>
            <person name="McCormack J.E."/>
            <person name="Merchant M.E."/>
            <person name="Peterson D.G."/>
            <person name="Pollock D.D."/>
            <person name="Pourmand N."/>
            <person name="Raney B.J."/>
            <person name="Roessler K.A."/>
            <person name="Sanford J.R."/>
            <person name="Sawyer R.H."/>
            <person name="Schmidt C.J."/>
            <person name="Triplett E.W."/>
            <person name="Tuberville T.D."/>
            <person name="Venegas-Anaya M."/>
            <person name="Howard J.T."/>
            <person name="Jarvis E.D."/>
            <person name="Guillette L.J.Jr."/>
            <person name="Glenn T.C."/>
            <person name="Green R.E."/>
            <person name="Ray D.A."/>
        </authorList>
    </citation>
    <scope>NUCLEOTIDE SEQUENCE [LARGE SCALE GENOMIC DNA]</scope>
    <source>
        <strain evidence="6">KSC_2009_1</strain>
    </source>
</reference>
<organism evidence="6 7">
    <name type="scientific">Alligator mississippiensis</name>
    <name type="common">American alligator</name>
    <dbReference type="NCBI Taxonomy" id="8496"/>
    <lineage>
        <taxon>Eukaryota</taxon>
        <taxon>Metazoa</taxon>
        <taxon>Chordata</taxon>
        <taxon>Craniata</taxon>
        <taxon>Vertebrata</taxon>
        <taxon>Euteleostomi</taxon>
        <taxon>Archelosauria</taxon>
        <taxon>Archosauria</taxon>
        <taxon>Crocodylia</taxon>
        <taxon>Alligatoridae</taxon>
        <taxon>Alligatorinae</taxon>
        <taxon>Alligator</taxon>
    </lineage>
</organism>
<dbReference type="GO" id="GO:0008168">
    <property type="term" value="F:methyltransferase activity"/>
    <property type="evidence" value="ECO:0007669"/>
    <property type="project" value="UniProtKB-KW"/>
</dbReference>
<dbReference type="Pfam" id="PF01663">
    <property type="entry name" value="Phosphodiest"/>
    <property type="match status" value="1"/>
</dbReference>
<evidence type="ECO:0000256" key="2">
    <source>
        <dbReference type="ARBA" id="ARBA00022603"/>
    </source>
</evidence>
<feature type="domain" description="FAM86 N-terminal" evidence="5">
    <location>
        <begin position="240"/>
        <end position="327"/>
    </location>
</feature>
<name>A0A151N6Y9_ALLMI</name>
<keyword evidence="3" id="KW-0808">Transferase</keyword>
<dbReference type="InterPro" id="IPR017850">
    <property type="entry name" value="Alkaline_phosphatase_core_sf"/>
</dbReference>
<dbReference type="PANTHER" id="PTHR10151:SF65">
    <property type="entry name" value="ECTONUCLEOTIDE PYROPHOSPHATASE_PHOSPHODIESTERASE FAMILY MEMBER 7-LIKE PRECURSOR"/>
    <property type="match status" value="1"/>
</dbReference>
<dbReference type="InterPro" id="IPR002591">
    <property type="entry name" value="Phosphodiest/P_Trfase"/>
</dbReference>
<dbReference type="Gene3D" id="3.40.720.10">
    <property type="entry name" value="Alkaline Phosphatase, subunit A"/>
    <property type="match status" value="1"/>
</dbReference>
<dbReference type="SUPFAM" id="SSF53335">
    <property type="entry name" value="S-adenosyl-L-methionine-dependent methyltransferases"/>
    <property type="match status" value="1"/>
</dbReference>
<dbReference type="InterPro" id="IPR029426">
    <property type="entry name" value="FAM86_N"/>
</dbReference>
<evidence type="ECO:0000256" key="3">
    <source>
        <dbReference type="ARBA" id="ARBA00022679"/>
    </source>
</evidence>
<protein>
    <submittedName>
        <fullName evidence="6">Protein-lysine N-methyltransferase EEF2KMT</fullName>
    </submittedName>
</protein>
<dbReference type="PANTHER" id="PTHR10151">
    <property type="entry name" value="ECTONUCLEOTIDE PYROPHOSPHATASE/PHOSPHODIESTERASE"/>
    <property type="match status" value="1"/>
</dbReference>
<evidence type="ECO:0000313" key="6">
    <source>
        <dbReference type="EMBL" id="KYO32517.1"/>
    </source>
</evidence>
<dbReference type="CDD" id="cd16018">
    <property type="entry name" value="Enpp"/>
    <property type="match status" value="1"/>
</dbReference>
<dbReference type="AlphaFoldDB" id="A0A151N6Y9"/>
<proteinExistence type="inferred from homology"/>
<keyword evidence="7" id="KW-1185">Reference proteome</keyword>
<accession>A0A151N6Y9</accession>
<evidence type="ECO:0000256" key="4">
    <source>
        <dbReference type="ARBA" id="ARBA00022691"/>
    </source>
</evidence>
<comment type="caution">
    <text evidence="6">The sequence shown here is derived from an EMBL/GenBank/DDBJ whole genome shotgun (WGS) entry which is preliminary data.</text>
</comment>
<evidence type="ECO:0000256" key="1">
    <source>
        <dbReference type="ARBA" id="ARBA00005511"/>
    </source>
</evidence>
<dbReference type="EMBL" id="AKHW03003917">
    <property type="protein sequence ID" value="KYO32517.1"/>
    <property type="molecule type" value="Genomic_DNA"/>
</dbReference>
<dbReference type="Gene3D" id="3.40.50.150">
    <property type="entry name" value="Vaccinia Virus protein VP39"/>
    <property type="match status" value="1"/>
</dbReference>
<evidence type="ECO:0000259" key="5">
    <source>
        <dbReference type="Pfam" id="PF14904"/>
    </source>
</evidence>